<sequence length="734" mass="81816">MASEIALLTDEELRTKLRSFNLRDGPITKTTRKLFETKLARAMGGNKQVDKPSETQKQEVENLSEQGTSRTTNINGFIDKLDSNPCVSDCPSTKEDSDLGLDSVNRKIGTFYGVCLQVVSGSENESLDSKRISVFTDRTEALHCVKKNNGARFRAFSTRNEAEAFALAKLHTPSRQSSQELSPCPAEPTSEYKGPKRGEITNFRKLIEKGEVDNIAKVLYGNPKYLISSGDTPVIIQEGCHYNGMHVAAKAGHKDICKLIINTLSDDEFWKLMYPIKEKSVNNYQLNNRRKAFLLDLYLNTPDKGGCETPLHFACKFGRADVVEYLLSSPGVERTMPNKEGKTAEQVICARVPNCDEELRSRIRRMFHKPESVCVPILRSDDNCSTAKIGTLWSPGLHENNEDVVDAGDPGDPRYKVRAYAGPMSPHEAEKFYHALRSPRATPDKQAKFRNIKRSDSEKGLERVARKLAKSQNVSWCEYWKFLDCFTDFSTSEGLEELEKYLRARTEAHRSSVKNVVPLKTPVSSKCPSVGSLRGLLNGDDVFEGLESTPKSVIGQVREIGAAPWSRTRKANIKNFRNRLNLDESLESNENAQLETNAESGAMDLYSNLGNTNAQQDDKADIKTEHDISICEQQQKNEKSCSSTIEGQSPDSPHTDTSSPDYLKGSLDNSNCSEDSLSGLIPEFRMLSLGEISKSSGENSCANVVSKSSPTQDRDKRETESTERMEDTCLFIEG</sequence>
<evidence type="ECO:0000256" key="9">
    <source>
        <dbReference type="ARBA" id="ARBA00022989"/>
    </source>
</evidence>
<feature type="region of interest" description="Disordered" evidence="17">
    <location>
        <begin position="633"/>
        <end position="674"/>
    </location>
</feature>
<dbReference type="GO" id="GO:0005789">
    <property type="term" value="C:endoplasmic reticulum membrane"/>
    <property type="evidence" value="ECO:0007669"/>
    <property type="project" value="UniProtKB-SubCell"/>
</dbReference>
<evidence type="ECO:0000256" key="13">
    <source>
        <dbReference type="ARBA" id="ARBA00056222"/>
    </source>
</evidence>
<comment type="function">
    <text evidence="13">Involved in mitotic nuclear envelope reassembly by promoting dephosphorylation of BAF/BANF1 during mitotic exit. Coordinates the control of BAF/BANF1 dephosphorylation by inhibiting VRK1 kinase and promoting dephosphorylation of BAF/BANF1 by protein phosphatase 2A (PP2A), thereby facilitating nuclear envelope assembly. May regulate nuclear localization of VRK1 in non-dividing cells. It is unclear whether it acts as a real PP2A regulatory subunit or whether it is involved in recruitment of the PP2A complex. Involved in brain development.</text>
</comment>
<feature type="compositionally biased region" description="Polar residues" evidence="17">
    <location>
        <begin position="61"/>
        <end position="71"/>
    </location>
</feature>
<keyword evidence="3" id="KW-0597">Phosphoprotein</keyword>
<dbReference type="SMART" id="SM00540">
    <property type="entry name" value="LEM"/>
    <property type="match status" value="1"/>
</dbReference>
<dbReference type="Pfam" id="PF01693">
    <property type="entry name" value="Cauli_VI"/>
    <property type="match status" value="1"/>
</dbReference>
<evidence type="ECO:0000313" key="20">
    <source>
        <dbReference type="Proteomes" id="UP001152795"/>
    </source>
</evidence>
<feature type="region of interest" description="Disordered" evidence="17">
    <location>
        <begin position="175"/>
        <end position="195"/>
    </location>
</feature>
<dbReference type="PANTHER" id="PTHR12349:SF4">
    <property type="entry name" value="ANKYRIN REPEAT AND LEM DOMAIN-CONTAINING PROTEIN 2"/>
    <property type="match status" value="1"/>
</dbReference>
<feature type="compositionally biased region" description="Basic and acidic residues" evidence="17">
    <location>
        <begin position="712"/>
        <end position="727"/>
    </location>
</feature>
<reference evidence="19" key="1">
    <citation type="submission" date="2020-04" db="EMBL/GenBank/DDBJ databases">
        <authorList>
            <person name="Alioto T."/>
            <person name="Alioto T."/>
            <person name="Gomez Garrido J."/>
        </authorList>
    </citation>
    <scope>NUCLEOTIDE SEQUENCE</scope>
    <source>
        <strain evidence="19">A484AB</strain>
    </source>
</reference>
<gene>
    <name evidence="19" type="ORF">PACLA_8A048914</name>
</gene>
<dbReference type="GO" id="GO:0031468">
    <property type="term" value="P:nuclear membrane reassembly"/>
    <property type="evidence" value="ECO:0007669"/>
    <property type="project" value="UniProtKB-ARBA"/>
</dbReference>
<evidence type="ECO:0000259" key="18">
    <source>
        <dbReference type="PROSITE" id="PS50954"/>
    </source>
</evidence>
<dbReference type="Proteomes" id="UP001152795">
    <property type="component" value="Unassembled WGS sequence"/>
</dbReference>
<dbReference type="Gene3D" id="1.25.40.20">
    <property type="entry name" value="Ankyrin repeat-containing domain"/>
    <property type="match status" value="1"/>
</dbReference>
<keyword evidence="6" id="KW-0498">Mitosis</keyword>
<dbReference type="InterPro" id="IPR002110">
    <property type="entry name" value="Ankyrin_rpt"/>
</dbReference>
<dbReference type="InterPro" id="IPR036770">
    <property type="entry name" value="Ankyrin_rpt-contain_sf"/>
</dbReference>
<dbReference type="PROSITE" id="PS50297">
    <property type="entry name" value="ANK_REP_REGION"/>
    <property type="match status" value="1"/>
</dbReference>
<evidence type="ECO:0000313" key="19">
    <source>
        <dbReference type="EMBL" id="CAB3985412.1"/>
    </source>
</evidence>
<dbReference type="InterPro" id="IPR003887">
    <property type="entry name" value="LEM_dom"/>
</dbReference>
<dbReference type="Pfam" id="PF03020">
    <property type="entry name" value="LEM"/>
    <property type="match status" value="1"/>
</dbReference>
<dbReference type="InterPro" id="IPR011320">
    <property type="entry name" value="RNase_H1_N"/>
</dbReference>
<keyword evidence="11" id="KW-0472">Membrane</keyword>
<evidence type="ECO:0000256" key="15">
    <source>
        <dbReference type="ARBA" id="ARBA00074558"/>
    </source>
</evidence>
<dbReference type="CDD" id="cd12934">
    <property type="entry name" value="LEM"/>
    <property type="match status" value="1"/>
</dbReference>
<organism evidence="19 20">
    <name type="scientific">Paramuricea clavata</name>
    <name type="common">Red gorgonian</name>
    <name type="synonym">Violescent sea-whip</name>
    <dbReference type="NCBI Taxonomy" id="317549"/>
    <lineage>
        <taxon>Eukaryota</taxon>
        <taxon>Metazoa</taxon>
        <taxon>Cnidaria</taxon>
        <taxon>Anthozoa</taxon>
        <taxon>Octocorallia</taxon>
        <taxon>Malacalcyonacea</taxon>
        <taxon>Plexauridae</taxon>
        <taxon>Paramuricea</taxon>
    </lineage>
</organism>
<evidence type="ECO:0000256" key="17">
    <source>
        <dbReference type="SAM" id="MobiDB-lite"/>
    </source>
</evidence>
<dbReference type="FunFam" id="1.10.720.40:FF:000001">
    <property type="entry name" value="LEM domain containing 2, isoform CRA_a"/>
    <property type="match status" value="1"/>
</dbReference>
<dbReference type="SUPFAM" id="SSF63451">
    <property type="entry name" value="LEM domain"/>
    <property type="match status" value="1"/>
</dbReference>
<feature type="compositionally biased region" description="Low complexity" evidence="17">
    <location>
        <begin position="649"/>
        <end position="661"/>
    </location>
</feature>
<evidence type="ECO:0000256" key="7">
    <source>
        <dbReference type="ARBA" id="ARBA00022824"/>
    </source>
</evidence>
<feature type="region of interest" description="Disordered" evidence="17">
    <location>
        <begin position="694"/>
        <end position="734"/>
    </location>
</feature>
<keyword evidence="10" id="KW-0040">ANK repeat</keyword>
<evidence type="ECO:0000256" key="6">
    <source>
        <dbReference type="ARBA" id="ARBA00022776"/>
    </source>
</evidence>
<evidence type="ECO:0000256" key="3">
    <source>
        <dbReference type="ARBA" id="ARBA00022553"/>
    </source>
</evidence>
<dbReference type="AlphaFoldDB" id="A0A7D9DHM9"/>
<keyword evidence="4" id="KW-0132">Cell division</keyword>
<evidence type="ECO:0000256" key="1">
    <source>
        <dbReference type="ARBA" id="ARBA00004389"/>
    </source>
</evidence>
<dbReference type="SUPFAM" id="SSF48403">
    <property type="entry name" value="Ankyrin repeat"/>
    <property type="match status" value="1"/>
</dbReference>
<dbReference type="InterPro" id="IPR011015">
    <property type="entry name" value="LEM/LEM-like_dom_sf"/>
</dbReference>
<dbReference type="Pfam" id="PF13857">
    <property type="entry name" value="Ank_5"/>
    <property type="match status" value="1"/>
</dbReference>
<proteinExistence type="inferred from homology"/>
<dbReference type="InterPro" id="IPR056237">
    <property type="entry name" value="ANKLE2_3rd"/>
</dbReference>
<feature type="compositionally biased region" description="Basic and acidic residues" evidence="17">
    <location>
        <begin position="48"/>
        <end position="60"/>
    </location>
</feature>
<keyword evidence="7" id="KW-0256">Endoplasmic reticulum</keyword>
<evidence type="ECO:0000256" key="12">
    <source>
        <dbReference type="ARBA" id="ARBA00023306"/>
    </source>
</evidence>
<evidence type="ECO:0000256" key="2">
    <source>
        <dbReference type="ARBA" id="ARBA00007597"/>
    </source>
</evidence>
<evidence type="ECO:0000256" key="14">
    <source>
        <dbReference type="ARBA" id="ARBA00063367"/>
    </source>
</evidence>
<keyword evidence="9" id="KW-1133">Transmembrane helix</keyword>
<evidence type="ECO:0000256" key="11">
    <source>
        <dbReference type="ARBA" id="ARBA00023136"/>
    </source>
</evidence>
<comment type="caution">
    <text evidence="19">The sequence shown here is derived from an EMBL/GenBank/DDBJ whole genome shotgun (WGS) entry which is preliminary data.</text>
</comment>
<dbReference type="SMART" id="SM00248">
    <property type="entry name" value="ANK"/>
    <property type="match status" value="2"/>
</dbReference>
<dbReference type="PROSITE" id="PS50088">
    <property type="entry name" value="ANK_REPEAT"/>
    <property type="match status" value="1"/>
</dbReference>
<evidence type="ECO:0000256" key="16">
    <source>
        <dbReference type="ARBA" id="ARBA00081980"/>
    </source>
</evidence>
<evidence type="ECO:0000256" key="4">
    <source>
        <dbReference type="ARBA" id="ARBA00022618"/>
    </source>
</evidence>
<feature type="compositionally biased region" description="Polar residues" evidence="17">
    <location>
        <begin position="694"/>
        <end position="711"/>
    </location>
</feature>
<keyword evidence="12" id="KW-0131">Cell cycle</keyword>
<keyword evidence="8" id="KW-0735">Signal-anchor</keyword>
<keyword evidence="20" id="KW-1185">Reference proteome</keyword>
<evidence type="ECO:0000256" key="10">
    <source>
        <dbReference type="ARBA" id="ARBA00023043"/>
    </source>
</evidence>
<keyword evidence="5" id="KW-0812">Transmembrane</keyword>
<feature type="region of interest" description="Disordered" evidence="17">
    <location>
        <begin position="41"/>
        <end position="71"/>
    </location>
</feature>
<evidence type="ECO:0000256" key="8">
    <source>
        <dbReference type="ARBA" id="ARBA00022968"/>
    </source>
</evidence>
<dbReference type="Pfam" id="PF24567">
    <property type="entry name" value="ANKLE2_3rd"/>
    <property type="match status" value="1"/>
</dbReference>
<dbReference type="GO" id="GO:0007399">
    <property type="term" value="P:nervous system development"/>
    <property type="evidence" value="ECO:0007669"/>
    <property type="project" value="UniProtKB-ARBA"/>
</dbReference>
<comment type="subunit">
    <text evidence="14">Interacts with BAF/BANF1. Interacts with protein phosphatase 2A (PP2A) components PPP2C (PPP2CA or PPP2CB) and PPP2R1A.</text>
</comment>
<dbReference type="EMBL" id="CACRXK020000870">
    <property type="protein sequence ID" value="CAB3985412.1"/>
    <property type="molecule type" value="Genomic_DNA"/>
</dbReference>
<dbReference type="Gene3D" id="1.10.720.40">
    <property type="match status" value="1"/>
</dbReference>
<name>A0A7D9DHM9_PARCT</name>
<dbReference type="PROSITE" id="PS50954">
    <property type="entry name" value="LEM"/>
    <property type="match status" value="1"/>
</dbReference>
<dbReference type="GO" id="GO:0051301">
    <property type="term" value="P:cell division"/>
    <property type="evidence" value="ECO:0007669"/>
    <property type="project" value="UniProtKB-KW"/>
</dbReference>
<dbReference type="OrthoDB" id="7446186at2759"/>
<dbReference type="PANTHER" id="PTHR12349">
    <property type="entry name" value="ANKYRIN REPEAT AND LEM DOMAIN-CONTAINING PROTEIN 2"/>
    <property type="match status" value="1"/>
</dbReference>
<comment type="similarity">
    <text evidence="2">Belongs to the ANKLE2 family.</text>
</comment>
<comment type="subcellular location">
    <subcellularLocation>
        <location evidence="1">Endoplasmic reticulum membrane</location>
        <topology evidence="1">Single-pass membrane protein</topology>
    </subcellularLocation>
</comment>
<protein>
    <recommendedName>
        <fullName evidence="15">Ankyrin repeat and LEM domain-containing protein 2</fullName>
    </recommendedName>
    <alternativeName>
        <fullName evidence="16">LEM domain-containing protein 4</fullName>
    </alternativeName>
</protein>
<evidence type="ECO:0000256" key="5">
    <source>
        <dbReference type="ARBA" id="ARBA00022692"/>
    </source>
</evidence>
<dbReference type="FunFam" id="1.25.40.20:FF:000072">
    <property type="entry name" value="Ankyrin repeat and LEM domain containing 2"/>
    <property type="match status" value="1"/>
</dbReference>
<accession>A0A7D9DHM9</accession>
<feature type="domain" description="LEM" evidence="18">
    <location>
        <begin position="2"/>
        <end position="46"/>
    </location>
</feature>